<evidence type="ECO:0000313" key="3">
    <source>
        <dbReference type="EMBL" id="KIM56763.1"/>
    </source>
</evidence>
<gene>
    <name evidence="3" type="ORF">SCLCIDRAFT_29300</name>
</gene>
<dbReference type="InParanoid" id="A0A0C2Z497"/>
<dbReference type="Gene3D" id="3.80.10.10">
    <property type="entry name" value="Ribonuclease Inhibitor"/>
    <property type="match status" value="1"/>
</dbReference>
<protein>
    <recommendedName>
        <fullName evidence="2">F-box domain-containing protein</fullName>
    </recommendedName>
</protein>
<dbReference type="HOGENOM" id="CLU_023752_1_0_1"/>
<reference evidence="4" key="2">
    <citation type="submission" date="2015-01" db="EMBL/GenBank/DDBJ databases">
        <title>Evolutionary Origins and Diversification of the Mycorrhizal Mutualists.</title>
        <authorList>
            <consortium name="DOE Joint Genome Institute"/>
            <consortium name="Mycorrhizal Genomics Consortium"/>
            <person name="Kohler A."/>
            <person name="Kuo A."/>
            <person name="Nagy L.G."/>
            <person name="Floudas D."/>
            <person name="Copeland A."/>
            <person name="Barry K.W."/>
            <person name="Cichocki N."/>
            <person name="Veneault-Fourrey C."/>
            <person name="LaButti K."/>
            <person name="Lindquist E.A."/>
            <person name="Lipzen A."/>
            <person name="Lundell T."/>
            <person name="Morin E."/>
            <person name="Murat C."/>
            <person name="Riley R."/>
            <person name="Ohm R."/>
            <person name="Sun H."/>
            <person name="Tunlid A."/>
            <person name="Henrissat B."/>
            <person name="Grigoriev I.V."/>
            <person name="Hibbett D.S."/>
            <person name="Martin F."/>
        </authorList>
    </citation>
    <scope>NUCLEOTIDE SEQUENCE [LARGE SCALE GENOMIC DNA]</scope>
    <source>
        <strain evidence="4">Foug A</strain>
    </source>
</reference>
<dbReference type="SUPFAM" id="SSF52047">
    <property type="entry name" value="RNI-like"/>
    <property type="match status" value="1"/>
</dbReference>
<dbReference type="PANTHER" id="PTHR38926:SF5">
    <property type="entry name" value="F-BOX AND LEUCINE-RICH REPEAT PROTEIN 6"/>
    <property type="match status" value="1"/>
</dbReference>
<dbReference type="PANTHER" id="PTHR38926">
    <property type="entry name" value="F-BOX DOMAIN CONTAINING PROTEIN, EXPRESSED"/>
    <property type="match status" value="1"/>
</dbReference>
<feature type="coiled-coil region" evidence="1">
    <location>
        <begin position="4"/>
        <end position="31"/>
    </location>
</feature>
<reference evidence="3 4" key="1">
    <citation type="submission" date="2014-04" db="EMBL/GenBank/DDBJ databases">
        <authorList>
            <consortium name="DOE Joint Genome Institute"/>
            <person name="Kuo A."/>
            <person name="Kohler A."/>
            <person name="Nagy L.G."/>
            <person name="Floudas D."/>
            <person name="Copeland A."/>
            <person name="Barry K.W."/>
            <person name="Cichocki N."/>
            <person name="Veneault-Fourrey C."/>
            <person name="LaButti K."/>
            <person name="Lindquist E.A."/>
            <person name="Lipzen A."/>
            <person name="Lundell T."/>
            <person name="Morin E."/>
            <person name="Murat C."/>
            <person name="Sun H."/>
            <person name="Tunlid A."/>
            <person name="Henrissat B."/>
            <person name="Grigoriev I.V."/>
            <person name="Hibbett D.S."/>
            <person name="Martin F."/>
            <person name="Nordberg H.P."/>
            <person name="Cantor M.N."/>
            <person name="Hua S.X."/>
        </authorList>
    </citation>
    <scope>NUCLEOTIDE SEQUENCE [LARGE SCALE GENOMIC DNA]</scope>
    <source>
        <strain evidence="3 4">Foug A</strain>
    </source>
</reference>
<dbReference type="Pfam" id="PF12937">
    <property type="entry name" value="F-box-like"/>
    <property type="match status" value="1"/>
</dbReference>
<dbReference type="InterPro" id="IPR001810">
    <property type="entry name" value="F-box_dom"/>
</dbReference>
<organism evidence="3 4">
    <name type="scientific">Scleroderma citrinum Foug A</name>
    <dbReference type="NCBI Taxonomy" id="1036808"/>
    <lineage>
        <taxon>Eukaryota</taxon>
        <taxon>Fungi</taxon>
        <taxon>Dikarya</taxon>
        <taxon>Basidiomycota</taxon>
        <taxon>Agaricomycotina</taxon>
        <taxon>Agaricomycetes</taxon>
        <taxon>Agaricomycetidae</taxon>
        <taxon>Boletales</taxon>
        <taxon>Sclerodermatineae</taxon>
        <taxon>Sclerodermataceae</taxon>
        <taxon>Scleroderma</taxon>
    </lineage>
</organism>
<dbReference type="AlphaFoldDB" id="A0A0C2Z497"/>
<dbReference type="Gene3D" id="1.20.1280.50">
    <property type="match status" value="1"/>
</dbReference>
<keyword evidence="4" id="KW-1185">Reference proteome</keyword>
<evidence type="ECO:0000313" key="4">
    <source>
        <dbReference type="Proteomes" id="UP000053989"/>
    </source>
</evidence>
<keyword evidence="1" id="KW-0175">Coiled coil</keyword>
<evidence type="ECO:0000259" key="2">
    <source>
        <dbReference type="Pfam" id="PF12937"/>
    </source>
</evidence>
<dbReference type="InterPro" id="IPR032675">
    <property type="entry name" value="LRR_dom_sf"/>
</dbReference>
<dbReference type="SUPFAM" id="SSF81383">
    <property type="entry name" value="F-box domain"/>
    <property type="match status" value="1"/>
</dbReference>
<dbReference type="EMBL" id="KN822110">
    <property type="protein sequence ID" value="KIM56763.1"/>
    <property type="molecule type" value="Genomic_DNA"/>
</dbReference>
<sequence length="588" mass="66226">MDELAQARVELTLLEEKAQQLLKQLLDVRATIATQRARIDGLSRTSLRPSTINRLPTEILVFILDLDVHTHDYLDRKQELASVCRRWRDVILQTPCFWSTIYVPSDASSINTHLERSRGTLLDIVIECAPFAPPNHLALPLGLDIVMACAHRWCSLLVTEAGDYSFDCSSDHPEEEGEEMLTGFIADRINHLHFPSLKSATISLPCDLGFLGFLSVAHAPALEHLELDNFITKNDILNPVAMLKTLKLDFDMGYFIDYPLCWSLVPTQALTKLSLCGETKLFSLEPSSLYFPSLMSLEMVRVTKIGPILDAIVAPNLEQVNCSHCDESLSDALSGFGSKFTNVRQLSFSRSGRWGLSELSPRDTMRFCEAFPGVHHVELDGGDWPYLFYSPWNRFEESSNSHIQCPMDLWTELKSLTFNGLDPLWQKGSGLFAWLDRRRASSPQQLHVKVKRPHPTKVDQSLGQHSIRPYERMKEYCILELDGFSSTDFSVPEDSSSRGLHAWAIATLTVLVFSTKTTLLRAYTLRYHFNPPSSLSQNYLACMVWLMASLPPPSTRQSVARSEGRLHSAARLVLGLASSTWLFGPPLR</sequence>
<feature type="domain" description="F-box" evidence="2">
    <location>
        <begin position="52"/>
        <end position="102"/>
    </location>
</feature>
<dbReference type="OrthoDB" id="2605396at2759"/>
<dbReference type="STRING" id="1036808.A0A0C2Z497"/>
<accession>A0A0C2Z497</accession>
<dbReference type="InterPro" id="IPR036047">
    <property type="entry name" value="F-box-like_dom_sf"/>
</dbReference>
<name>A0A0C2Z497_9AGAM</name>
<evidence type="ECO:0000256" key="1">
    <source>
        <dbReference type="SAM" id="Coils"/>
    </source>
</evidence>
<proteinExistence type="predicted"/>
<dbReference type="Proteomes" id="UP000053989">
    <property type="component" value="Unassembled WGS sequence"/>
</dbReference>